<comment type="caution">
    <text evidence="1">The sequence shown here is derived from an EMBL/GenBank/DDBJ whole genome shotgun (WGS) entry which is preliminary data.</text>
</comment>
<name>A0ABN7WQ02_GIGMA</name>
<sequence>NSEIQSSSFNQEVLINEIDNMRLRYSNFVSYWFQNWALNEISNDQDTLAVQFSESIKTM</sequence>
<accession>A0ABN7WQ02</accession>
<feature type="non-terminal residue" evidence="1">
    <location>
        <position position="1"/>
    </location>
</feature>
<evidence type="ECO:0000313" key="2">
    <source>
        <dbReference type="Proteomes" id="UP000789901"/>
    </source>
</evidence>
<proteinExistence type="predicted"/>
<reference evidence="1 2" key="1">
    <citation type="submission" date="2021-06" db="EMBL/GenBank/DDBJ databases">
        <authorList>
            <person name="Kallberg Y."/>
            <person name="Tangrot J."/>
            <person name="Rosling A."/>
        </authorList>
    </citation>
    <scope>NUCLEOTIDE SEQUENCE [LARGE SCALE GENOMIC DNA]</scope>
    <source>
        <strain evidence="1 2">120-4 pot B 10/14</strain>
    </source>
</reference>
<organism evidence="1 2">
    <name type="scientific">Gigaspora margarita</name>
    <dbReference type="NCBI Taxonomy" id="4874"/>
    <lineage>
        <taxon>Eukaryota</taxon>
        <taxon>Fungi</taxon>
        <taxon>Fungi incertae sedis</taxon>
        <taxon>Mucoromycota</taxon>
        <taxon>Glomeromycotina</taxon>
        <taxon>Glomeromycetes</taxon>
        <taxon>Diversisporales</taxon>
        <taxon>Gigasporaceae</taxon>
        <taxon>Gigaspora</taxon>
    </lineage>
</organism>
<feature type="non-terminal residue" evidence="1">
    <location>
        <position position="59"/>
    </location>
</feature>
<dbReference type="Proteomes" id="UP000789901">
    <property type="component" value="Unassembled WGS sequence"/>
</dbReference>
<dbReference type="EMBL" id="CAJVQB010053102">
    <property type="protein sequence ID" value="CAG8836221.1"/>
    <property type="molecule type" value="Genomic_DNA"/>
</dbReference>
<protein>
    <submittedName>
        <fullName evidence="1">8812_t:CDS:1</fullName>
    </submittedName>
</protein>
<keyword evidence="2" id="KW-1185">Reference proteome</keyword>
<gene>
    <name evidence="1" type="ORF">GMARGA_LOCUS32930</name>
</gene>
<evidence type="ECO:0000313" key="1">
    <source>
        <dbReference type="EMBL" id="CAG8836221.1"/>
    </source>
</evidence>